<keyword evidence="5" id="KW-0904">Protein phosphatase</keyword>
<dbReference type="GO" id="GO:0010256">
    <property type="term" value="P:endomembrane system organization"/>
    <property type="evidence" value="ECO:0007669"/>
    <property type="project" value="UniProtKB-ARBA"/>
</dbReference>
<dbReference type="SUPFAM" id="SSF52821">
    <property type="entry name" value="Rhodanese/Cell cycle control phosphatase"/>
    <property type="match status" value="1"/>
</dbReference>
<dbReference type="GO" id="GO:0051301">
    <property type="term" value="P:cell division"/>
    <property type="evidence" value="ECO:0007669"/>
    <property type="project" value="UniProtKB-KW"/>
</dbReference>
<dbReference type="PANTHER" id="PTHR10828">
    <property type="entry name" value="M-PHASE INDUCER PHOSPHATASE DUAL SPECIFICITY PHOSPHATASE CDC25"/>
    <property type="match status" value="1"/>
</dbReference>
<gene>
    <name evidence="10" type="primary">stg</name>
    <name evidence="10" type="ORF">EVAR_92869_1</name>
</gene>
<sequence length="922" mass="104256">MMMNNCFNDRLAKAKSGLKLVRRRPPTAAGARALARLGPVGVRARRGLPSRALARPASCVSPSYDRSAARGTEECNLHCKLFGALVTSGPWAAAQTAFRGQLLSAVVDSANWAPSSCRRPAERLVAPSLLNEIREPHPVTFLPNPPRMRLAVYARWRIRCVLSREPISCLGAIFRYTNPLLVPLPSLAIHFNAPSASNGKRVLITDSFTINSGNNASKRRREEATAQNFKTKMCPHSLDFDESPITSPLVTSKRRILGEIQNSPVSKNPRLKSYTKISKVFEERRIFKMSNKENSYEVNKYEETTFMRYEDTRDSAYEETSMSLDSPVCRKLQKSKTIKNWTLAKLKSDSPEMMQTPNKFEETSRDSGFSNSAQKLSSPLLMDEQTIDFSEIIQSTSYDAKCEPSVSFDTRCEPSTSKKELFVPANDNVELDQDFETLHDLEEEFGSDNFDQCSKYEIISTDSPNIISRGRPSRRITSENFVFGAPISETEQSTSFNKPTFSATRILDFENLDSESPMKKPSLSVKKSLKFNSNETPIKNLLKHERSDSSIGTMSNSSPLNSTRRLKLFSSESTTSMESGFVSEMEDALLDLEEQSNSPKVANFSDLLSGQIKENLLPEKPSREIKRPLFQRSLSYNPDNSKARVSLFSILESPEKRPFKRPEPLSLEAPGSGKRRKNDAEGDRPRRPVLQRAFSENEASIMSALARSSLNPNLIGDFSLPFALPLMVGQHSDLKSISSDTLASLLRGEFEESVSDFQVIDCRYPYEFRGGHIKGAKNLYTREHVLSLMDKPVEEYTSREYPESMATAGSPGRNILVFHCEFSQERGPKLSRFLRLSDRDQNKENYPSLQYPEVYLLHQGYKAFFTKYPELCEPSGYTSMLDPKFKKDLELFRYEEKSLKKSASMDERRTLQRQKSRSRLLL</sequence>
<dbReference type="GO" id="GO:0010971">
    <property type="term" value="P:positive regulation of G2/M transition of mitotic cell cycle"/>
    <property type="evidence" value="ECO:0007669"/>
    <property type="project" value="TreeGrafter"/>
</dbReference>
<keyword evidence="3" id="KW-0132">Cell division</keyword>
<dbReference type="AlphaFoldDB" id="A0A4C1TDG1"/>
<comment type="catalytic activity">
    <reaction evidence="7">
        <text>O-phospho-L-tyrosyl-[protein] + H2O = L-tyrosyl-[protein] + phosphate</text>
        <dbReference type="Rhea" id="RHEA:10684"/>
        <dbReference type="Rhea" id="RHEA-COMP:10136"/>
        <dbReference type="Rhea" id="RHEA-COMP:20101"/>
        <dbReference type="ChEBI" id="CHEBI:15377"/>
        <dbReference type="ChEBI" id="CHEBI:43474"/>
        <dbReference type="ChEBI" id="CHEBI:46858"/>
        <dbReference type="ChEBI" id="CHEBI:61978"/>
        <dbReference type="EC" id="3.1.3.48"/>
    </reaction>
</comment>
<evidence type="ECO:0000313" key="11">
    <source>
        <dbReference type="Proteomes" id="UP000299102"/>
    </source>
</evidence>
<dbReference type="PRINTS" id="PR00716">
    <property type="entry name" value="MPIPHPHTASE"/>
</dbReference>
<evidence type="ECO:0000256" key="6">
    <source>
        <dbReference type="ARBA" id="ARBA00023306"/>
    </source>
</evidence>
<keyword evidence="4" id="KW-0378">Hydrolase</keyword>
<dbReference type="Gene3D" id="3.40.250.10">
    <property type="entry name" value="Rhodanese-like domain"/>
    <property type="match status" value="1"/>
</dbReference>
<evidence type="ECO:0000256" key="2">
    <source>
        <dbReference type="ARBA" id="ARBA00013064"/>
    </source>
</evidence>
<dbReference type="GO" id="GO:0000086">
    <property type="term" value="P:G2/M transition of mitotic cell cycle"/>
    <property type="evidence" value="ECO:0007669"/>
    <property type="project" value="TreeGrafter"/>
</dbReference>
<reference evidence="10 11" key="1">
    <citation type="journal article" date="2019" name="Commun. Biol.">
        <title>The bagworm genome reveals a unique fibroin gene that provides high tensile strength.</title>
        <authorList>
            <person name="Kono N."/>
            <person name="Nakamura H."/>
            <person name="Ohtoshi R."/>
            <person name="Tomita M."/>
            <person name="Numata K."/>
            <person name="Arakawa K."/>
        </authorList>
    </citation>
    <scope>NUCLEOTIDE SEQUENCE [LARGE SCALE GENOMIC DNA]</scope>
</reference>
<evidence type="ECO:0000256" key="7">
    <source>
        <dbReference type="ARBA" id="ARBA00051722"/>
    </source>
</evidence>
<evidence type="ECO:0000256" key="3">
    <source>
        <dbReference type="ARBA" id="ARBA00022618"/>
    </source>
</evidence>
<dbReference type="InterPro" id="IPR001763">
    <property type="entry name" value="Rhodanese-like_dom"/>
</dbReference>
<evidence type="ECO:0000313" key="10">
    <source>
        <dbReference type="EMBL" id="GBP11341.1"/>
    </source>
</evidence>
<dbReference type="GO" id="GO:0032502">
    <property type="term" value="P:developmental process"/>
    <property type="evidence" value="ECO:0007669"/>
    <property type="project" value="UniProtKB-ARBA"/>
</dbReference>
<dbReference type="FunFam" id="3.40.250.10:FF:000036">
    <property type="entry name" value="M-phase inducer phosphatase"/>
    <property type="match status" value="1"/>
</dbReference>
<organism evidence="10 11">
    <name type="scientific">Eumeta variegata</name>
    <name type="common">Bagworm moth</name>
    <name type="synonym">Eumeta japonica</name>
    <dbReference type="NCBI Taxonomy" id="151549"/>
    <lineage>
        <taxon>Eukaryota</taxon>
        <taxon>Metazoa</taxon>
        <taxon>Ecdysozoa</taxon>
        <taxon>Arthropoda</taxon>
        <taxon>Hexapoda</taxon>
        <taxon>Insecta</taxon>
        <taxon>Pterygota</taxon>
        <taxon>Neoptera</taxon>
        <taxon>Endopterygota</taxon>
        <taxon>Lepidoptera</taxon>
        <taxon>Glossata</taxon>
        <taxon>Ditrysia</taxon>
        <taxon>Tineoidea</taxon>
        <taxon>Psychidae</taxon>
        <taxon>Oiketicinae</taxon>
        <taxon>Eumeta</taxon>
    </lineage>
</organism>
<dbReference type="SMART" id="SM00450">
    <property type="entry name" value="RHOD"/>
    <property type="match status" value="1"/>
</dbReference>
<dbReference type="Pfam" id="PF00581">
    <property type="entry name" value="Rhodanese"/>
    <property type="match status" value="1"/>
</dbReference>
<evidence type="ECO:0000256" key="5">
    <source>
        <dbReference type="ARBA" id="ARBA00022912"/>
    </source>
</evidence>
<dbReference type="EC" id="3.1.3.48" evidence="2"/>
<name>A0A4C1TDG1_EUMVA</name>
<protein>
    <recommendedName>
        <fullName evidence="2">protein-tyrosine-phosphatase</fullName>
        <ecNumber evidence="2">3.1.3.48</ecNumber>
    </recommendedName>
</protein>
<proteinExistence type="inferred from homology"/>
<comment type="similarity">
    <text evidence="1">Belongs to the MPI phosphatase family.</text>
</comment>
<keyword evidence="6" id="KW-0131">Cell cycle</keyword>
<dbReference type="PROSITE" id="PS50206">
    <property type="entry name" value="RHODANESE_3"/>
    <property type="match status" value="1"/>
</dbReference>
<dbReference type="OrthoDB" id="26523at2759"/>
<dbReference type="STRING" id="151549.A0A4C1TDG1"/>
<dbReference type="Proteomes" id="UP000299102">
    <property type="component" value="Unassembled WGS sequence"/>
</dbReference>
<dbReference type="GO" id="GO:0005737">
    <property type="term" value="C:cytoplasm"/>
    <property type="evidence" value="ECO:0007669"/>
    <property type="project" value="TreeGrafter"/>
</dbReference>
<evidence type="ECO:0000256" key="8">
    <source>
        <dbReference type="SAM" id="MobiDB-lite"/>
    </source>
</evidence>
<dbReference type="InterPro" id="IPR036873">
    <property type="entry name" value="Rhodanese-like_dom_sf"/>
</dbReference>
<keyword evidence="11" id="KW-1185">Reference proteome</keyword>
<dbReference type="CDD" id="cd01530">
    <property type="entry name" value="Cdc25"/>
    <property type="match status" value="1"/>
</dbReference>
<dbReference type="GO" id="GO:0110032">
    <property type="term" value="P:positive regulation of G2/MI transition of meiotic cell cycle"/>
    <property type="evidence" value="ECO:0007669"/>
    <property type="project" value="TreeGrafter"/>
</dbReference>
<evidence type="ECO:0000256" key="4">
    <source>
        <dbReference type="ARBA" id="ARBA00022801"/>
    </source>
</evidence>
<evidence type="ECO:0000256" key="1">
    <source>
        <dbReference type="ARBA" id="ARBA00011065"/>
    </source>
</evidence>
<feature type="region of interest" description="Disordered" evidence="8">
    <location>
        <begin position="350"/>
        <end position="373"/>
    </location>
</feature>
<dbReference type="PANTHER" id="PTHR10828:SF76">
    <property type="entry name" value="M-PHASE INDUCER PHOSPHATASE"/>
    <property type="match status" value="1"/>
</dbReference>
<dbReference type="InterPro" id="IPR000751">
    <property type="entry name" value="MPI_Phosphatase"/>
</dbReference>
<dbReference type="GO" id="GO:0005634">
    <property type="term" value="C:nucleus"/>
    <property type="evidence" value="ECO:0007669"/>
    <property type="project" value="TreeGrafter"/>
</dbReference>
<feature type="domain" description="Rhodanese" evidence="9">
    <location>
        <begin position="753"/>
        <end position="873"/>
    </location>
</feature>
<dbReference type="GO" id="GO:0004725">
    <property type="term" value="F:protein tyrosine phosphatase activity"/>
    <property type="evidence" value="ECO:0007669"/>
    <property type="project" value="UniProtKB-EC"/>
</dbReference>
<dbReference type="EMBL" id="BGZK01000046">
    <property type="protein sequence ID" value="GBP11341.1"/>
    <property type="molecule type" value="Genomic_DNA"/>
</dbReference>
<comment type="caution">
    <text evidence="10">The sequence shown here is derived from an EMBL/GenBank/DDBJ whole genome shotgun (WGS) entry which is preliminary data.</text>
</comment>
<dbReference type="GO" id="GO:0009794">
    <property type="term" value="P:regulation of mitotic cell cycle, embryonic"/>
    <property type="evidence" value="ECO:0007669"/>
    <property type="project" value="UniProtKB-ARBA"/>
</dbReference>
<feature type="region of interest" description="Disordered" evidence="8">
    <location>
        <begin position="657"/>
        <end position="688"/>
    </location>
</feature>
<evidence type="ECO:0000259" key="9">
    <source>
        <dbReference type="PROSITE" id="PS50206"/>
    </source>
</evidence>
<accession>A0A4C1TDG1</accession>